<comment type="caution">
    <text evidence="1">The sequence shown here is derived from an EMBL/GenBank/DDBJ whole genome shotgun (WGS) entry which is preliminary data.</text>
</comment>
<organism evidence="1">
    <name type="scientific">bioreactor metagenome</name>
    <dbReference type="NCBI Taxonomy" id="1076179"/>
    <lineage>
        <taxon>unclassified sequences</taxon>
        <taxon>metagenomes</taxon>
        <taxon>ecological metagenomes</taxon>
    </lineage>
</organism>
<dbReference type="AlphaFoldDB" id="A0A645A647"/>
<sequence>MVGRLQVEERLAVGRLLALIALIQRRIGLHRGDAVVRRCPGRVQLTGENGLGVARLQNETELTVAALAEFKPTCHG</sequence>
<name>A0A645A647_9ZZZZ</name>
<gene>
    <name evidence="1" type="ORF">SDC9_93041</name>
</gene>
<accession>A0A645A647</accession>
<protein>
    <submittedName>
        <fullName evidence="1">Uncharacterized protein</fullName>
    </submittedName>
</protein>
<reference evidence="1" key="1">
    <citation type="submission" date="2019-08" db="EMBL/GenBank/DDBJ databases">
        <authorList>
            <person name="Kucharzyk K."/>
            <person name="Murdoch R.W."/>
            <person name="Higgins S."/>
            <person name="Loffler F."/>
        </authorList>
    </citation>
    <scope>NUCLEOTIDE SEQUENCE</scope>
</reference>
<proteinExistence type="predicted"/>
<dbReference type="EMBL" id="VSSQ01011238">
    <property type="protein sequence ID" value="MPM46343.1"/>
    <property type="molecule type" value="Genomic_DNA"/>
</dbReference>
<evidence type="ECO:0000313" key="1">
    <source>
        <dbReference type="EMBL" id="MPM46343.1"/>
    </source>
</evidence>